<dbReference type="AlphaFoldDB" id="A0AAV9KS42"/>
<reference evidence="1 2" key="1">
    <citation type="submission" date="2023-10" db="EMBL/GenBank/DDBJ databases">
        <title>Genome-Wide Identification Analysis in wild type Solanum Pinnatisectum Reveals Some Genes Defensing Phytophthora Infestans.</title>
        <authorList>
            <person name="Sun C."/>
        </authorList>
    </citation>
    <scope>NUCLEOTIDE SEQUENCE [LARGE SCALE GENOMIC DNA]</scope>
    <source>
        <strain evidence="1">LQN</strain>
        <tissue evidence="1">Leaf</tissue>
    </source>
</reference>
<accession>A0AAV9KS42</accession>
<sequence>MRRLTLFVRSYVFREAREKAFFQSIVSTAKVVELIVLEEFGEPKRALSFAQFFGASSKGKGSHRGSSSFQCRGPVHASMLVVEGG</sequence>
<proteinExistence type="predicted"/>
<evidence type="ECO:0000313" key="1">
    <source>
        <dbReference type="EMBL" id="KAK4716245.1"/>
    </source>
</evidence>
<evidence type="ECO:0000313" key="2">
    <source>
        <dbReference type="Proteomes" id="UP001311915"/>
    </source>
</evidence>
<keyword evidence="2" id="KW-1185">Reference proteome</keyword>
<dbReference type="EMBL" id="JAWPEI010000009">
    <property type="protein sequence ID" value="KAK4716245.1"/>
    <property type="molecule type" value="Genomic_DNA"/>
</dbReference>
<organism evidence="1 2">
    <name type="scientific">Solanum pinnatisectum</name>
    <name type="common">tansyleaf nightshade</name>
    <dbReference type="NCBI Taxonomy" id="50273"/>
    <lineage>
        <taxon>Eukaryota</taxon>
        <taxon>Viridiplantae</taxon>
        <taxon>Streptophyta</taxon>
        <taxon>Embryophyta</taxon>
        <taxon>Tracheophyta</taxon>
        <taxon>Spermatophyta</taxon>
        <taxon>Magnoliopsida</taxon>
        <taxon>eudicotyledons</taxon>
        <taxon>Gunneridae</taxon>
        <taxon>Pentapetalae</taxon>
        <taxon>asterids</taxon>
        <taxon>lamiids</taxon>
        <taxon>Solanales</taxon>
        <taxon>Solanaceae</taxon>
        <taxon>Solanoideae</taxon>
        <taxon>Solaneae</taxon>
        <taxon>Solanum</taxon>
    </lineage>
</organism>
<protein>
    <submittedName>
        <fullName evidence="1">Uncharacterized protein</fullName>
    </submittedName>
</protein>
<dbReference type="Proteomes" id="UP001311915">
    <property type="component" value="Unassembled WGS sequence"/>
</dbReference>
<gene>
    <name evidence="1" type="ORF">R3W88_014583</name>
</gene>
<name>A0AAV9KS42_9SOLN</name>
<comment type="caution">
    <text evidence="1">The sequence shown here is derived from an EMBL/GenBank/DDBJ whole genome shotgun (WGS) entry which is preliminary data.</text>
</comment>